<keyword evidence="3" id="KW-1185">Reference proteome</keyword>
<evidence type="ECO:0000313" key="3">
    <source>
        <dbReference type="Proteomes" id="UP000826300"/>
    </source>
</evidence>
<evidence type="ECO:0008006" key="4">
    <source>
        <dbReference type="Google" id="ProtNLM"/>
    </source>
</evidence>
<sequence>MPDDGGRHTRIVRWLKVALPLAALALLSTLFLVSNRIGGDIDLPYSEGEIEDRVREPRMTRPSYSGVTSDGDSLMLNAEEARPAGSGQSEATGRQVIGTLQMKEGGLVTLKSRDVVIDTQARIATLTGDVLATTSDGLSMATEGLVAALDRSHLESTAPVVAEGPPGRITADRMDLTADEAAGTGYVLRFVGNVKLIYQPSSQNAGP</sequence>
<dbReference type="KEGG" id="nsm:JO391_19500"/>
<proteinExistence type="predicted"/>
<keyword evidence="1" id="KW-0472">Membrane</keyword>
<name>A0A8G0ZVX8_9RHOB</name>
<accession>A0A8G0ZVX8</accession>
<reference evidence="2" key="1">
    <citation type="submission" date="2021-02" db="EMBL/GenBank/DDBJ databases">
        <title>Rhodobacter shimadae sp. nov., an aerobic anoxygenic phototrophic bacterium isolated from a hot spring.</title>
        <authorList>
            <person name="Muramatsu S."/>
            <person name="Haruta S."/>
            <person name="Hirose S."/>
            <person name="Hanada S."/>
        </authorList>
    </citation>
    <scope>NUCLEOTIDE SEQUENCE</scope>
    <source>
        <strain evidence="2">N10</strain>
    </source>
</reference>
<keyword evidence="1" id="KW-0812">Transmembrane</keyword>
<dbReference type="Proteomes" id="UP000826300">
    <property type="component" value="Chromosome"/>
</dbReference>
<organism evidence="2 3">
    <name type="scientific">Neotabrizicola shimadae</name>
    <dbReference type="NCBI Taxonomy" id="2807096"/>
    <lineage>
        <taxon>Bacteria</taxon>
        <taxon>Pseudomonadati</taxon>
        <taxon>Pseudomonadota</taxon>
        <taxon>Alphaproteobacteria</taxon>
        <taxon>Rhodobacterales</taxon>
        <taxon>Paracoccaceae</taxon>
        <taxon>Neotabrizicola</taxon>
    </lineage>
</organism>
<dbReference type="EMBL" id="CP069370">
    <property type="protein sequence ID" value="QYZ69847.1"/>
    <property type="molecule type" value="Genomic_DNA"/>
</dbReference>
<dbReference type="RefSeq" id="WP_220662063.1">
    <property type="nucleotide sequence ID" value="NZ_CP069370.1"/>
</dbReference>
<protein>
    <recommendedName>
        <fullName evidence="4">Lipopolysaccharide export system protein LptC</fullName>
    </recommendedName>
</protein>
<feature type="transmembrane region" description="Helical" evidence="1">
    <location>
        <begin position="12"/>
        <end position="33"/>
    </location>
</feature>
<keyword evidence="1" id="KW-1133">Transmembrane helix</keyword>
<evidence type="ECO:0000256" key="1">
    <source>
        <dbReference type="SAM" id="Phobius"/>
    </source>
</evidence>
<evidence type="ECO:0000313" key="2">
    <source>
        <dbReference type="EMBL" id="QYZ69847.1"/>
    </source>
</evidence>
<dbReference type="AlphaFoldDB" id="A0A8G0ZVX8"/>
<gene>
    <name evidence="2" type="ORF">JO391_19500</name>
</gene>